<reference evidence="5" key="1">
    <citation type="journal article" date="2023" name="IScience">
        <title>Live-bearing cockroach genome reveals convergent evolutionary mechanisms linked to viviparity in insects and beyond.</title>
        <authorList>
            <person name="Fouks B."/>
            <person name="Harrison M.C."/>
            <person name="Mikhailova A.A."/>
            <person name="Marchal E."/>
            <person name="English S."/>
            <person name="Carruthers M."/>
            <person name="Jennings E.C."/>
            <person name="Chiamaka E.L."/>
            <person name="Frigard R.A."/>
            <person name="Pippel M."/>
            <person name="Attardo G.M."/>
            <person name="Benoit J.B."/>
            <person name="Bornberg-Bauer E."/>
            <person name="Tobe S.S."/>
        </authorList>
    </citation>
    <scope>NUCLEOTIDE SEQUENCE</scope>
    <source>
        <strain evidence="5">Stay&amp;Tobe</strain>
    </source>
</reference>
<reference evidence="5" key="2">
    <citation type="submission" date="2023-05" db="EMBL/GenBank/DDBJ databases">
        <authorList>
            <person name="Fouks B."/>
        </authorList>
    </citation>
    <scope>NUCLEOTIDE SEQUENCE</scope>
    <source>
        <strain evidence="5">Stay&amp;Tobe</strain>
        <tissue evidence="5">Testes</tissue>
    </source>
</reference>
<feature type="compositionally biased region" description="Basic and acidic residues" evidence="4">
    <location>
        <begin position="245"/>
        <end position="257"/>
    </location>
</feature>
<keyword evidence="3" id="KW-0234">DNA repair</keyword>
<organism evidence="5 6">
    <name type="scientific">Diploptera punctata</name>
    <name type="common">Pacific beetle cockroach</name>
    <dbReference type="NCBI Taxonomy" id="6984"/>
    <lineage>
        <taxon>Eukaryota</taxon>
        <taxon>Metazoa</taxon>
        <taxon>Ecdysozoa</taxon>
        <taxon>Arthropoda</taxon>
        <taxon>Hexapoda</taxon>
        <taxon>Insecta</taxon>
        <taxon>Pterygota</taxon>
        <taxon>Neoptera</taxon>
        <taxon>Polyneoptera</taxon>
        <taxon>Dictyoptera</taxon>
        <taxon>Blattodea</taxon>
        <taxon>Blaberoidea</taxon>
        <taxon>Blaberidae</taxon>
        <taxon>Diplopterinae</taxon>
        <taxon>Diploptera</taxon>
    </lineage>
</organism>
<keyword evidence="1" id="KW-0677">Repeat</keyword>
<evidence type="ECO:0000313" key="5">
    <source>
        <dbReference type="EMBL" id="KAJ9574868.1"/>
    </source>
</evidence>
<dbReference type="Pfam" id="PF00634">
    <property type="entry name" value="BRCA2"/>
    <property type="match status" value="16"/>
</dbReference>
<gene>
    <name evidence="5" type="ORF">L9F63_007963</name>
</gene>
<comment type="caution">
    <text evidence="5">The sequence shown here is derived from an EMBL/GenBank/DDBJ whole genome shotgun (WGS) entry which is preliminary data.</text>
</comment>
<feature type="compositionally biased region" description="Polar residues" evidence="4">
    <location>
        <begin position="2555"/>
        <end position="2572"/>
    </location>
</feature>
<proteinExistence type="predicted"/>
<dbReference type="PROSITE" id="PS50138">
    <property type="entry name" value="BRCA2_REPEAT"/>
    <property type="match status" value="21"/>
</dbReference>
<dbReference type="PANTHER" id="PTHR11289:SF0">
    <property type="entry name" value="BREAST CANCER TYPE 2 SUSCEPTIBILITY PROTEIN"/>
    <property type="match status" value="1"/>
</dbReference>
<sequence>MFKIVEDNVLEVSENENGCSGLYDIFKEEISELGDSSTDWWRERSDLNNRTIFGSQSPVFKTPQLSLQTRKNRRSCMGSSVLSSGQKRSRVISPVGVEPLECFSPFKTSRLSPITPTASSVPESLEALLHDGSEISWSSAFATPLTSNVTCSRLGTEEKKLLIPCSASKNLRVLFSPQCEQVDQDSNTSQHSVQDPTVLFENSDVADKYDTLCYSTPSHKKVCSRTYIVNRTQDSNNEDLLLPQSEKKSNQDDTSDLKFQRNNLSNQKKLRTLGRKNRKCRLVMSPDSGLNEFTANSIDVDLGMSSPLGDARSKEVTDTKLSDSLNLLECRQSSPLPVIDSIDCSEINKVSYSDVEKTQDFPHDLSFNTLEEICQATEILVANADSEIECSDERSSVCHQLYTQNRTCMSRTSTPKIRVEKKSKLDTDTKKKKIKFVQVSTNDSASFSERLTNTVKINGYDKQVNKNDSSSDLLPEVQNVSINGNTSNYMSKIQMIKSTANKVKKFIYVPSETNLKATLVKKDEKVMIDDIVGSAYALESAVESKNDAHNKQIKKSIKNNSGLLSFRKLQTVLQSVDSMEELNVDNNRIGMLTLDDCDKNMGTSTTNITRSTATKPVNNMINISHRSIGHLERNNSFTSAVESGSKFLSNSERFTGNNLTSSDKTRETCDNVVKNVENCIEDTNLNVFSSDIKEISSVERIDTSVNDTKGKKFKENVKHTNRFINENIESVFSLMELKSDHNETMTDSQMVQIAEHAELMQQFSEDDSVFTQWPHGTMISKKRNDKCFDISKTNIKNTEIELEESSRTKAVLSMAYSREVGKANLVLQKLHSKNLQKQLSSNSEENETCKFPIAEEINVKICDNTAVDVDEILNSSVIRHFLNEGAEKDFLEISSVNGIVTNTINDKSSKIVKNNEETVKSQVRDENNSLKLLISNDNEASFNTLASLKSEKENVPIFENSRVEMKSEIPLAVEPSVKSKDEASCNEEFEREPLKVKDINKKTLFRLPENKFCIKSHNAIEKPLNTIVLESTKRQTQSNENSELKELLHINYFNENRSASAFAETLSEAEINFSEENIVEPCISDDGKKENVTSNISENYVNEQKEKTNDLSGVTYMCPEDNTGNENSNVGNVSDESEFPIKDKALQIKSNYCVLDKCLPQKENIKKDKMLELKGFVRSSKKKADNIYYDSELSSSNTENDRNNSSVGMNEDKSAVHISKLQDSLLESEEKENLEGALSNFENVFIKEVFEKELAESTKCNSKLQEFSNASGKKISVSEKDLNDAKILFSNDMFENDSSKGNVMSLMKPNKTISEVQIFLKPNEENVILDLVEKELAENPKCTSEIQGFSTASGKKISVSEKALNNAKILFSNEMIENDLSKEINVMSHMKPDKTISELETIVKPNEENIFLGKVFENKLAESAKCTLKFQGFSTASGKKISVSEKALNDAKILFSNEMNENDLSEDEINVMSLTKHDESISELPTFVKPNEEKSLGVEKSSNNISVGFSEAISDTKIETSLIKKPNTIDLPIYQQFTIEKEVKIPDSGNTLKTLSLMFSEDVISEEQTCDNIILPPGNSKTYNLTSQISMDVSNEILHMEDLNKNRFSICKSKIENNEVIAILPYKQVTKNNFHTILSQDAGLEKSKFSEEEQRSAEFKCTDNLLSMSCKTDYHKGDVSNNLPFKKQTISKTEINGFTTASGKIINISENALNKVKIMFTEDEFDLELINKSKVGELEFPGNSKEIITSQEALNRIFLEEFTCNSMTIVENTSTVNSPVRSQEMLKFQALPTNSNKDVSVPDNVLKDIEHIYSEKCAFDKETNIETIMTSTGKQMPESSGSSTARDKKIPVSENIISDNGLNAAKLLFSEEDFATKTAPLCTSKQMAKFQGFSTANGKQILVSEDALNRAKLLFSEEHEKSTLENSLPSTSRQIAKFQDFSALSGRQVSVSENVINSTKSLFSEVSKKSVTLTSKKSTEFRDFSTASDKEVTISENSLNKSKILYSKETEKVDFDSKSSLIGKQMAKFQVSSTASDKEVLVSEDAVNRAKLLIFEEGKNATSLLSTNKQSAKFQGFSTASGREIQVSEDALNRAKLLFSEEGENTAAVPSTSKQISKLQSFSTANGKDVPILDEALNRAKLLIPEEGEKTTSMIFKSEESVTFQGFSTASGKEVPVSEEALIRAKLIFSEEGENTTAVPSISKQTSKFQGFSTASGKKVPISEEALNRAKLLFSEEGENTTAVPSTSKQTSKFQGFTTAGGKEVSVSEEALNRAKLLFSEEGENTTAMPSMSKQTSKFQGFSTASGKDVVISDEALNRAKLLFSEEGDNTTAVPSTSKQTSKFQGFTTAGGKEVSVSEEALNRAKLLFSEEGENTTTMPSMSKQTSKFQGFSTASGKDVVISDEALNRAKLLFSEEGDNITVVPSTSKQTSKFQGFSTASGKKVPISEEALNRAKLLFSEEGENTTAMPSMSKQTSKFQGFSTASGKDVVILDEALNRAKLLFSEEGDNITVVPSTSKQTSKFQGFSTAGGKEVSVSEEALNRAKLLFSEEGENTTAMPSPSASKQTSKFQGFTTAGGREVSVSQEALNRAKLLFSEEVENITAVPSTSKQTSKFQGFSTSSGKEVAISDEALNRAKLLFSEKEEKTTAMASTSKQTSKFQDFSTDSDKEVSVSENALNKAKILFSGTEFDDKIFGNKLKTYKSKLQKFTELNSNMNSLDIALLSQDVINEFSKNELCTSWVSENISDSCDLKITKSKHDAENSNKKNLHINSDEESLDSPKINEINHNFIEDLTSFDETELSLSPVLKSSLTSRKVKHISAKKQIKNRLSLSRKNKLKHSDLNKSCIVKNDINMNKTGEETSMKHSVVEKVAEDNGENYCNRKKRDALVTLTQEVQESAAALLADEDMFDASLWSYISCPDMVYDHPCAPAAVVCSEESVTRADDTGTCSSPVLGGGDRRKKRSKFSQNSNCSSLKAKFSKDEVIKF</sequence>
<keyword evidence="6" id="KW-1185">Reference proteome</keyword>
<keyword evidence="2" id="KW-0227">DNA damage</keyword>
<feature type="region of interest" description="Disordered" evidence="4">
    <location>
        <begin position="237"/>
        <end position="257"/>
    </location>
</feature>
<feature type="region of interest" description="Disordered" evidence="4">
    <location>
        <begin position="1192"/>
        <end position="1213"/>
    </location>
</feature>
<dbReference type="GO" id="GO:0006355">
    <property type="term" value="P:regulation of DNA-templated transcription"/>
    <property type="evidence" value="ECO:0007669"/>
    <property type="project" value="TreeGrafter"/>
</dbReference>
<feature type="region of interest" description="Disordered" evidence="4">
    <location>
        <begin position="2551"/>
        <end position="2572"/>
    </location>
</feature>
<dbReference type="GO" id="GO:0000724">
    <property type="term" value="P:double-strand break repair via homologous recombination"/>
    <property type="evidence" value="ECO:0007669"/>
    <property type="project" value="InterPro"/>
</dbReference>
<evidence type="ECO:0000313" key="6">
    <source>
        <dbReference type="Proteomes" id="UP001233999"/>
    </source>
</evidence>
<evidence type="ECO:0000256" key="4">
    <source>
        <dbReference type="SAM" id="MobiDB-lite"/>
    </source>
</evidence>
<evidence type="ECO:0000256" key="3">
    <source>
        <dbReference type="ARBA" id="ARBA00023204"/>
    </source>
</evidence>
<accession>A0AAD7Z7E8</accession>
<feature type="compositionally biased region" description="Polar residues" evidence="4">
    <location>
        <begin position="1192"/>
        <end position="1208"/>
    </location>
</feature>
<evidence type="ECO:0000256" key="2">
    <source>
        <dbReference type="ARBA" id="ARBA00022763"/>
    </source>
</evidence>
<dbReference type="GO" id="GO:0005634">
    <property type="term" value="C:nucleus"/>
    <property type="evidence" value="ECO:0007669"/>
    <property type="project" value="TreeGrafter"/>
</dbReference>
<dbReference type="InterPro" id="IPR002093">
    <property type="entry name" value="BRCA2_repeat"/>
</dbReference>
<evidence type="ECO:0000256" key="1">
    <source>
        <dbReference type="ARBA" id="ARBA00022737"/>
    </source>
</evidence>
<dbReference type="EMBL" id="JASPKZ010010255">
    <property type="protein sequence ID" value="KAJ9574868.1"/>
    <property type="molecule type" value="Genomic_DNA"/>
</dbReference>
<dbReference type="PANTHER" id="PTHR11289">
    <property type="entry name" value="BREAST CANCER TYPE 2 SUSCEPTIBILITY PROTEIN BRCA2"/>
    <property type="match status" value="1"/>
</dbReference>
<feature type="region of interest" description="Disordered" evidence="4">
    <location>
        <begin position="2946"/>
        <end position="2967"/>
    </location>
</feature>
<dbReference type="Proteomes" id="UP001233999">
    <property type="component" value="Unassembled WGS sequence"/>
</dbReference>
<name>A0AAD7Z7E8_DIPPU</name>
<protein>
    <submittedName>
        <fullName evidence="5">Uncharacterized protein</fullName>
    </submittedName>
</protein>
<dbReference type="InterPro" id="IPR015525">
    <property type="entry name" value="BRCA2"/>
</dbReference>